<dbReference type="KEGG" id="meti:DK427_15600"/>
<reference evidence="2 3" key="1">
    <citation type="submission" date="2018-05" db="EMBL/GenBank/DDBJ databases">
        <title>Complete Genome Sequence of Methylobacterium sp. 17Sr1-43.</title>
        <authorList>
            <person name="Srinivasan S."/>
        </authorList>
    </citation>
    <scope>NUCLEOTIDE SEQUENCE [LARGE SCALE GENOMIC DNA]</scope>
    <source>
        <strain evidence="2 3">17Sr1-43</strain>
    </source>
</reference>
<proteinExistence type="predicted"/>
<dbReference type="OrthoDB" id="33315at2"/>
<protein>
    <recommendedName>
        <fullName evidence="1">DUF6883 domain-containing protein</fullName>
    </recommendedName>
</protein>
<keyword evidence="3" id="KW-1185">Reference proteome</keyword>
<evidence type="ECO:0000313" key="2">
    <source>
        <dbReference type="EMBL" id="AWN36983.1"/>
    </source>
</evidence>
<dbReference type="InterPro" id="IPR049250">
    <property type="entry name" value="DUF6883"/>
</dbReference>
<dbReference type="Pfam" id="PF21814">
    <property type="entry name" value="DUF6883"/>
    <property type="match status" value="1"/>
</dbReference>
<dbReference type="EMBL" id="CP029551">
    <property type="protein sequence ID" value="AWN36983.1"/>
    <property type="molecule type" value="Genomic_DNA"/>
</dbReference>
<feature type="domain" description="DUF6883" evidence="1">
    <location>
        <begin position="1"/>
        <end position="62"/>
    </location>
</feature>
<evidence type="ECO:0000313" key="3">
    <source>
        <dbReference type="Proteomes" id="UP000246058"/>
    </source>
</evidence>
<organism evidence="2 3">
    <name type="scientific">Methylobacterium radiodurans</name>
    <dbReference type="NCBI Taxonomy" id="2202828"/>
    <lineage>
        <taxon>Bacteria</taxon>
        <taxon>Pseudomonadati</taxon>
        <taxon>Pseudomonadota</taxon>
        <taxon>Alphaproteobacteria</taxon>
        <taxon>Hyphomicrobiales</taxon>
        <taxon>Methylobacteriaceae</taxon>
        <taxon>Methylobacterium</taxon>
    </lineage>
</organism>
<name>A0A2U8VT83_9HYPH</name>
<evidence type="ECO:0000259" key="1">
    <source>
        <dbReference type="Pfam" id="PF21814"/>
    </source>
</evidence>
<gene>
    <name evidence="2" type="ORF">DK427_15600</name>
</gene>
<dbReference type="Proteomes" id="UP000246058">
    <property type="component" value="Chromosome"/>
</dbReference>
<dbReference type="AlphaFoldDB" id="A0A2U8VT83"/>
<sequence length="66" mass="7249">MTEALIGHLIGERSAVRTDVVHGRRRLIAEGPLATPDGREPRVRTVWQYTAAGTGRRLVTAVSLTR</sequence>
<accession>A0A2U8VT83</accession>